<dbReference type="InterPro" id="IPR031167">
    <property type="entry name" value="G_OBG"/>
</dbReference>
<dbReference type="GO" id="GO:0005525">
    <property type="term" value="F:GTP binding"/>
    <property type="evidence" value="ECO:0007669"/>
    <property type="project" value="InterPro"/>
</dbReference>
<proteinExistence type="predicted"/>
<dbReference type="EMBL" id="AZHX01001944">
    <property type="protein sequence ID" value="ETW98474.1"/>
    <property type="molecule type" value="Genomic_DNA"/>
</dbReference>
<keyword evidence="1" id="KW-0547">Nucleotide-binding</keyword>
<dbReference type="Pfam" id="PF01926">
    <property type="entry name" value="MMR_HSR1"/>
    <property type="match status" value="1"/>
</dbReference>
<accession>W4LKN9</accession>
<dbReference type="CDD" id="cd01898">
    <property type="entry name" value="Obg"/>
    <property type="match status" value="1"/>
</dbReference>
<sequence length="204" mass="22271">FTEGAEGEDRWLLVELKLLADVGLLGFPNAGKSTLISAISAAKPKIADYPFTTLTPNLGVVELHDYATCVVADIPGLVPDAHLGKGLGHQFLKHIERTRLLVHLLDLNPQEDNRTPWTDFLAINHELACFNAELASIPQIVVATKMDVPDAAQRFPDIQQQFAARGHDVLPLSAVTGMGLDTLRSRLSTYPAGARFRRLKKGSE</sequence>
<evidence type="ECO:0000256" key="2">
    <source>
        <dbReference type="ARBA" id="ARBA00022842"/>
    </source>
</evidence>
<dbReference type="InterPro" id="IPR027417">
    <property type="entry name" value="P-loop_NTPase"/>
</dbReference>
<feature type="non-terminal residue" evidence="4">
    <location>
        <position position="1"/>
    </location>
</feature>
<dbReference type="PRINTS" id="PR00326">
    <property type="entry name" value="GTP1OBG"/>
</dbReference>
<keyword evidence="2" id="KW-0460">Magnesium</keyword>
<dbReference type="PROSITE" id="PS51710">
    <property type="entry name" value="G_OBG"/>
    <property type="match status" value="1"/>
</dbReference>
<dbReference type="GO" id="GO:0003924">
    <property type="term" value="F:GTPase activity"/>
    <property type="evidence" value="ECO:0007669"/>
    <property type="project" value="InterPro"/>
</dbReference>
<dbReference type="PANTHER" id="PTHR11702">
    <property type="entry name" value="DEVELOPMENTALLY REGULATED GTP-BINDING PROTEIN-RELATED"/>
    <property type="match status" value="1"/>
</dbReference>
<feature type="domain" description="OBG-type G" evidence="3">
    <location>
        <begin position="20"/>
        <end position="192"/>
    </location>
</feature>
<protein>
    <recommendedName>
        <fullName evidence="3">OBG-type G domain-containing protein</fullName>
    </recommendedName>
</protein>
<dbReference type="AlphaFoldDB" id="W4LKN9"/>
<evidence type="ECO:0000256" key="1">
    <source>
        <dbReference type="ARBA" id="ARBA00022741"/>
    </source>
</evidence>
<dbReference type="InterPro" id="IPR045086">
    <property type="entry name" value="OBG_GTPase"/>
</dbReference>
<name>W4LKN9_9BACT</name>
<dbReference type="Gene3D" id="3.40.50.300">
    <property type="entry name" value="P-loop containing nucleotide triphosphate hydrolases"/>
    <property type="match status" value="1"/>
</dbReference>
<dbReference type="InterPro" id="IPR006073">
    <property type="entry name" value="GTP-bd"/>
</dbReference>
<dbReference type="HOGENOM" id="CLU_1339969_0_0_7"/>
<dbReference type="SUPFAM" id="SSF52540">
    <property type="entry name" value="P-loop containing nucleoside triphosphate hydrolases"/>
    <property type="match status" value="1"/>
</dbReference>
<dbReference type="Proteomes" id="UP000019140">
    <property type="component" value="Unassembled WGS sequence"/>
</dbReference>
<evidence type="ECO:0000313" key="5">
    <source>
        <dbReference type="Proteomes" id="UP000019140"/>
    </source>
</evidence>
<organism evidence="4 5">
    <name type="scientific">Candidatus Entotheonella gemina</name>
    <dbReference type="NCBI Taxonomy" id="1429439"/>
    <lineage>
        <taxon>Bacteria</taxon>
        <taxon>Pseudomonadati</taxon>
        <taxon>Nitrospinota/Tectimicrobiota group</taxon>
        <taxon>Candidatus Tectimicrobiota</taxon>
        <taxon>Candidatus Entotheonellia</taxon>
        <taxon>Candidatus Entotheonellales</taxon>
        <taxon>Candidatus Entotheonellaceae</taxon>
        <taxon>Candidatus Entotheonella</taxon>
    </lineage>
</organism>
<gene>
    <name evidence="4" type="ORF">ETSY2_42760</name>
</gene>
<evidence type="ECO:0000313" key="4">
    <source>
        <dbReference type="EMBL" id="ETW98474.1"/>
    </source>
</evidence>
<reference evidence="4 5" key="1">
    <citation type="journal article" date="2014" name="Nature">
        <title>An environmental bacterial taxon with a large and distinct metabolic repertoire.</title>
        <authorList>
            <person name="Wilson M.C."/>
            <person name="Mori T."/>
            <person name="Ruckert C."/>
            <person name="Uria A.R."/>
            <person name="Helf M.J."/>
            <person name="Takada K."/>
            <person name="Gernert C."/>
            <person name="Steffens U.A."/>
            <person name="Heycke N."/>
            <person name="Schmitt S."/>
            <person name="Rinke C."/>
            <person name="Helfrich E.J."/>
            <person name="Brachmann A.O."/>
            <person name="Gurgui C."/>
            <person name="Wakimoto T."/>
            <person name="Kracht M."/>
            <person name="Crusemann M."/>
            <person name="Hentschel U."/>
            <person name="Abe I."/>
            <person name="Matsunaga S."/>
            <person name="Kalinowski J."/>
            <person name="Takeyama H."/>
            <person name="Piel J."/>
        </authorList>
    </citation>
    <scope>NUCLEOTIDE SEQUENCE [LARGE SCALE GENOMIC DNA]</scope>
    <source>
        <strain evidence="5">TSY2</strain>
    </source>
</reference>
<keyword evidence="5" id="KW-1185">Reference proteome</keyword>
<dbReference type="PATRIC" id="fig|1429439.4.peg.7169"/>
<comment type="caution">
    <text evidence="4">The sequence shown here is derived from an EMBL/GenBank/DDBJ whole genome shotgun (WGS) entry which is preliminary data.</text>
</comment>
<dbReference type="PANTHER" id="PTHR11702:SF31">
    <property type="entry name" value="MITOCHONDRIAL RIBOSOME-ASSOCIATED GTPASE 2"/>
    <property type="match status" value="1"/>
</dbReference>
<evidence type="ECO:0000259" key="3">
    <source>
        <dbReference type="PROSITE" id="PS51710"/>
    </source>
</evidence>